<gene>
    <name evidence="2" type="ORF">EJ08DRAFT_695788</name>
</gene>
<dbReference type="EMBL" id="MU007028">
    <property type="protein sequence ID" value="KAF2431985.1"/>
    <property type="molecule type" value="Genomic_DNA"/>
</dbReference>
<evidence type="ECO:0000313" key="2">
    <source>
        <dbReference type="EMBL" id="KAF2431985.1"/>
    </source>
</evidence>
<feature type="compositionally biased region" description="Basic and acidic residues" evidence="1">
    <location>
        <begin position="76"/>
        <end position="85"/>
    </location>
</feature>
<feature type="region of interest" description="Disordered" evidence="1">
    <location>
        <begin position="111"/>
        <end position="144"/>
    </location>
</feature>
<sequence length="144" mass="16136">MTTTALCCEAFCAIARDQIPKDTPLPHQIKSFLEYVATHPEPFETLTELKDETYALEVTDNSDGSKQNFLPSTRPHRGDFMSKEMSEEEFESGFEKQGQGLTLNECSACKKTTSLSRSGRKRDMRPGGNFTFIHKGDAPPPEEL</sequence>
<feature type="compositionally biased region" description="Polar residues" evidence="1">
    <location>
        <begin position="60"/>
        <end position="71"/>
    </location>
</feature>
<keyword evidence="3" id="KW-1185">Reference proteome</keyword>
<name>A0A9P4NUN4_9PEZI</name>
<reference evidence="2" key="1">
    <citation type="journal article" date="2020" name="Stud. Mycol.">
        <title>101 Dothideomycetes genomes: a test case for predicting lifestyles and emergence of pathogens.</title>
        <authorList>
            <person name="Haridas S."/>
            <person name="Albert R."/>
            <person name="Binder M."/>
            <person name="Bloem J."/>
            <person name="Labutti K."/>
            <person name="Salamov A."/>
            <person name="Andreopoulos B."/>
            <person name="Baker S."/>
            <person name="Barry K."/>
            <person name="Bills G."/>
            <person name="Bluhm B."/>
            <person name="Cannon C."/>
            <person name="Castanera R."/>
            <person name="Culley D."/>
            <person name="Daum C."/>
            <person name="Ezra D."/>
            <person name="Gonzalez J."/>
            <person name="Henrissat B."/>
            <person name="Kuo A."/>
            <person name="Liang C."/>
            <person name="Lipzen A."/>
            <person name="Lutzoni F."/>
            <person name="Magnuson J."/>
            <person name="Mondo S."/>
            <person name="Nolan M."/>
            <person name="Ohm R."/>
            <person name="Pangilinan J."/>
            <person name="Park H.-J."/>
            <person name="Ramirez L."/>
            <person name="Alfaro M."/>
            <person name="Sun H."/>
            <person name="Tritt A."/>
            <person name="Yoshinaga Y."/>
            <person name="Zwiers L.-H."/>
            <person name="Turgeon B."/>
            <person name="Goodwin S."/>
            <person name="Spatafora J."/>
            <person name="Crous P."/>
            <person name="Grigoriev I."/>
        </authorList>
    </citation>
    <scope>NUCLEOTIDE SEQUENCE</scope>
    <source>
        <strain evidence="2">CBS 130266</strain>
    </source>
</reference>
<comment type="caution">
    <text evidence="2">The sequence shown here is derived from an EMBL/GenBank/DDBJ whole genome shotgun (WGS) entry which is preliminary data.</text>
</comment>
<dbReference type="Proteomes" id="UP000800235">
    <property type="component" value="Unassembled WGS sequence"/>
</dbReference>
<feature type="region of interest" description="Disordered" evidence="1">
    <location>
        <begin position="60"/>
        <end position="97"/>
    </location>
</feature>
<evidence type="ECO:0000256" key="1">
    <source>
        <dbReference type="SAM" id="MobiDB-lite"/>
    </source>
</evidence>
<organism evidence="2 3">
    <name type="scientific">Tothia fuscella</name>
    <dbReference type="NCBI Taxonomy" id="1048955"/>
    <lineage>
        <taxon>Eukaryota</taxon>
        <taxon>Fungi</taxon>
        <taxon>Dikarya</taxon>
        <taxon>Ascomycota</taxon>
        <taxon>Pezizomycotina</taxon>
        <taxon>Dothideomycetes</taxon>
        <taxon>Pleosporomycetidae</taxon>
        <taxon>Venturiales</taxon>
        <taxon>Cylindrosympodiaceae</taxon>
        <taxon>Tothia</taxon>
    </lineage>
</organism>
<proteinExistence type="predicted"/>
<protein>
    <submittedName>
        <fullName evidence="2">Uncharacterized protein</fullName>
    </submittedName>
</protein>
<evidence type="ECO:0000313" key="3">
    <source>
        <dbReference type="Proteomes" id="UP000800235"/>
    </source>
</evidence>
<dbReference type="AlphaFoldDB" id="A0A9P4NUN4"/>
<accession>A0A9P4NUN4</accession>